<organism evidence="1 2">
    <name type="scientific">Cardiocondyla obscurior</name>
    <dbReference type="NCBI Taxonomy" id="286306"/>
    <lineage>
        <taxon>Eukaryota</taxon>
        <taxon>Metazoa</taxon>
        <taxon>Ecdysozoa</taxon>
        <taxon>Arthropoda</taxon>
        <taxon>Hexapoda</taxon>
        <taxon>Insecta</taxon>
        <taxon>Pterygota</taxon>
        <taxon>Neoptera</taxon>
        <taxon>Endopterygota</taxon>
        <taxon>Hymenoptera</taxon>
        <taxon>Apocrita</taxon>
        <taxon>Aculeata</taxon>
        <taxon>Formicoidea</taxon>
        <taxon>Formicidae</taxon>
        <taxon>Myrmicinae</taxon>
        <taxon>Cardiocondyla</taxon>
    </lineage>
</organism>
<accession>A0AAW2H146</accession>
<comment type="caution">
    <text evidence="1">The sequence shown here is derived from an EMBL/GenBank/DDBJ whole genome shotgun (WGS) entry which is preliminary data.</text>
</comment>
<dbReference type="EMBL" id="JADYXP020000001">
    <property type="protein sequence ID" value="KAL0133224.1"/>
    <property type="molecule type" value="Genomic_DNA"/>
</dbReference>
<name>A0AAW2H146_9HYME</name>
<reference evidence="1 2" key="1">
    <citation type="submission" date="2023-03" db="EMBL/GenBank/DDBJ databases">
        <title>High recombination rates correlate with genetic variation in Cardiocondyla obscurior ants.</title>
        <authorList>
            <person name="Errbii M."/>
        </authorList>
    </citation>
    <scope>NUCLEOTIDE SEQUENCE [LARGE SCALE GENOMIC DNA]</scope>
    <source>
        <strain evidence="1">Alpha-2009</strain>
        <tissue evidence="1">Whole body</tissue>
    </source>
</reference>
<evidence type="ECO:0000313" key="1">
    <source>
        <dbReference type="EMBL" id="KAL0133224.1"/>
    </source>
</evidence>
<dbReference type="AlphaFoldDB" id="A0AAW2H146"/>
<sequence length="72" mass="8598">MDQKRPVLDVLPSEILQPFLCINERHWRDKESFPSFRIKCFGFKDEKNVHAAKTLKRDLFHVAEKVSQFSKH</sequence>
<proteinExistence type="predicted"/>
<protein>
    <submittedName>
        <fullName evidence="1">Uncharacterized protein</fullName>
    </submittedName>
</protein>
<gene>
    <name evidence="1" type="ORF">PUN28_000768</name>
</gene>
<evidence type="ECO:0000313" key="2">
    <source>
        <dbReference type="Proteomes" id="UP001430953"/>
    </source>
</evidence>
<keyword evidence="2" id="KW-1185">Reference proteome</keyword>
<dbReference type="Proteomes" id="UP001430953">
    <property type="component" value="Unassembled WGS sequence"/>
</dbReference>